<dbReference type="EMBL" id="LC171369">
    <property type="protein sequence ID" value="BBA74383.1"/>
    <property type="molecule type" value="Genomic_DNA"/>
</dbReference>
<organism evidence="8">
    <name type="scientific">Ochrobactrum sp. PW1</name>
    <dbReference type="NCBI Taxonomy" id="1882222"/>
    <lineage>
        <taxon>Bacteria</taxon>
        <taxon>Pseudomonadati</taxon>
        <taxon>Pseudomonadota</taxon>
        <taxon>Alphaproteobacteria</taxon>
        <taxon>Hyphomicrobiales</taxon>
        <taxon>Brucellaceae</taxon>
        <taxon>Brucella/Ochrobactrum group</taxon>
        <taxon>Ochrobactrum</taxon>
    </lineage>
</organism>
<evidence type="ECO:0000256" key="1">
    <source>
        <dbReference type="ARBA" id="ARBA00006594"/>
    </source>
</evidence>
<accession>A0A292GMP8</accession>
<dbReference type="InterPro" id="IPR029063">
    <property type="entry name" value="SAM-dependent_MTases_sf"/>
</dbReference>
<dbReference type="Gene3D" id="3.40.50.150">
    <property type="entry name" value="Vaccinia Virus protein VP39"/>
    <property type="match status" value="1"/>
</dbReference>
<proteinExistence type="inferred from homology"/>
<keyword evidence="3" id="KW-0489">Methyltransferase</keyword>
<evidence type="ECO:0000259" key="7">
    <source>
        <dbReference type="Pfam" id="PF01555"/>
    </source>
</evidence>
<evidence type="ECO:0000256" key="6">
    <source>
        <dbReference type="ARBA" id="ARBA00047942"/>
    </source>
</evidence>
<dbReference type="GO" id="GO:0032259">
    <property type="term" value="P:methylation"/>
    <property type="evidence" value="ECO:0007669"/>
    <property type="project" value="UniProtKB-KW"/>
</dbReference>
<dbReference type="Pfam" id="PF01555">
    <property type="entry name" value="N6_N4_Mtase"/>
    <property type="match status" value="1"/>
</dbReference>
<dbReference type="SUPFAM" id="SSF53335">
    <property type="entry name" value="S-adenosyl-L-methionine-dependent methyltransferases"/>
    <property type="match status" value="1"/>
</dbReference>
<dbReference type="InterPro" id="IPR002941">
    <property type="entry name" value="DNA_methylase_N4/N6"/>
</dbReference>
<dbReference type="GO" id="GO:0009007">
    <property type="term" value="F:site-specific DNA-methyltransferase (adenine-specific) activity"/>
    <property type="evidence" value="ECO:0007669"/>
    <property type="project" value="UniProtKB-EC"/>
</dbReference>
<evidence type="ECO:0000256" key="2">
    <source>
        <dbReference type="ARBA" id="ARBA00011900"/>
    </source>
</evidence>
<name>A0A292GMP8_9HYPH</name>
<dbReference type="AlphaFoldDB" id="A0A292GMP8"/>
<dbReference type="EC" id="2.1.1.72" evidence="2"/>
<feature type="domain" description="DNA methylase N-4/N-6" evidence="7">
    <location>
        <begin position="24"/>
        <end position="383"/>
    </location>
</feature>
<reference evidence="8" key="1">
    <citation type="submission" date="2016-07" db="EMBL/GenBank/DDBJ databases">
        <title>Genomics reveals synergistic degradation of pyrene by five bacteria in a mangrove sediment-derived bacterial consortium.</title>
        <authorList>
            <person name="Wanapaisan P."/>
            <person name="Vejarano F."/>
            <person name="Chakraborty J."/>
            <person name="Shintani M."/>
            <person name="Muangchinda C."/>
            <person name="Laothamteep N."/>
            <person name="Suzuki-Minakuchi C."/>
            <person name="Inoue K."/>
            <person name="Nojiri H."/>
            <person name="Pinyakong O."/>
        </authorList>
    </citation>
    <scope>NUCLEOTIDE SEQUENCE</scope>
    <source>
        <strain evidence="8">PW1</strain>
    </source>
</reference>
<dbReference type="GO" id="GO:0008170">
    <property type="term" value="F:N-methyltransferase activity"/>
    <property type="evidence" value="ECO:0007669"/>
    <property type="project" value="InterPro"/>
</dbReference>
<evidence type="ECO:0000256" key="4">
    <source>
        <dbReference type="ARBA" id="ARBA00022679"/>
    </source>
</evidence>
<dbReference type="GO" id="GO:0003677">
    <property type="term" value="F:DNA binding"/>
    <property type="evidence" value="ECO:0007669"/>
    <property type="project" value="InterPro"/>
</dbReference>
<comment type="catalytic activity">
    <reaction evidence="6">
        <text>a 2'-deoxyadenosine in DNA + S-adenosyl-L-methionine = an N(6)-methyl-2'-deoxyadenosine in DNA + S-adenosyl-L-homocysteine + H(+)</text>
        <dbReference type="Rhea" id="RHEA:15197"/>
        <dbReference type="Rhea" id="RHEA-COMP:12418"/>
        <dbReference type="Rhea" id="RHEA-COMP:12419"/>
        <dbReference type="ChEBI" id="CHEBI:15378"/>
        <dbReference type="ChEBI" id="CHEBI:57856"/>
        <dbReference type="ChEBI" id="CHEBI:59789"/>
        <dbReference type="ChEBI" id="CHEBI:90615"/>
        <dbReference type="ChEBI" id="CHEBI:90616"/>
        <dbReference type="EC" id="2.1.1.72"/>
    </reaction>
</comment>
<dbReference type="PRINTS" id="PR00506">
    <property type="entry name" value="D21N6MTFRASE"/>
</dbReference>
<evidence type="ECO:0000256" key="5">
    <source>
        <dbReference type="ARBA" id="ARBA00022691"/>
    </source>
</evidence>
<comment type="similarity">
    <text evidence="1">Belongs to the N(4)/N(6)-methyltransferase family.</text>
</comment>
<protein>
    <recommendedName>
        <fullName evidence="2">site-specific DNA-methyltransferase (adenine-specific)</fullName>
        <ecNumber evidence="2">2.1.1.72</ecNumber>
    </recommendedName>
</protein>
<keyword evidence="4" id="KW-0808">Transferase</keyword>
<dbReference type="InterPro" id="IPR002295">
    <property type="entry name" value="N4/N6-MTase_EcoPI_Mod-like"/>
</dbReference>
<evidence type="ECO:0000313" key="8">
    <source>
        <dbReference type="EMBL" id="BBA74383.1"/>
    </source>
</evidence>
<evidence type="ECO:0000256" key="3">
    <source>
        <dbReference type="ARBA" id="ARBA00022603"/>
    </source>
</evidence>
<sequence>MTARVIHGDCTVVLREMARDCVLVDSVCTDAPYHLASIVARLGQPDSAPIQSGTTGVYARSSQGFMGQQWDGGDVAFRVDTWRRVYDVMKPGAYLVGFAATKGYHRMACAIEDAGFEIRDMLSWLYGTGFPKSHNLEGEHDGWGTALKPAVEPIVFAQKPISESSVAANVARWGVGAINIDACRIHAEDAQGGSYTVKRFAPGADVNKSGAWKQEAEFTGEMKPGRWPANVLHDGSEEVLEAFAAYGERGALAPVGMRGGDKCRNVFGAFKGNGDDGATFQGDTGTAARFFYSSKATQGERIFECRECGAHTIGKPACGHDDMRTHPTVKPISLMRWLVELVTPPGGLVLDPFAGTGTTAAAAREAGMQSLSIEDDENHVRDIAVRLGLDLSQITTAEVAALPAEHGNQMDMFA</sequence>
<keyword evidence="5" id="KW-0949">S-adenosyl-L-methionine</keyword>